<dbReference type="GO" id="GO:0005737">
    <property type="term" value="C:cytoplasm"/>
    <property type="evidence" value="ECO:0007669"/>
    <property type="project" value="TreeGrafter"/>
</dbReference>
<organism evidence="7 8">
    <name type="scientific">Candidatus Roizmanbacteria bacterium RIFCSPHIGHO2_01_FULL_39_8</name>
    <dbReference type="NCBI Taxonomy" id="1802033"/>
    <lineage>
        <taxon>Bacteria</taxon>
        <taxon>Candidatus Roizmaniibacteriota</taxon>
    </lineage>
</organism>
<dbReference type="GO" id="GO:0032993">
    <property type="term" value="C:protein-DNA complex"/>
    <property type="evidence" value="ECO:0007669"/>
    <property type="project" value="TreeGrafter"/>
</dbReference>
<dbReference type="AlphaFoldDB" id="A0A1F7GRM5"/>
<dbReference type="InterPro" id="IPR011257">
    <property type="entry name" value="DNA_glycosylase"/>
</dbReference>
<evidence type="ECO:0000256" key="5">
    <source>
        <dbReference type="ARBA" id="ARBA00023204"/>
    </source>
</evidence>
<sequence length="201" mass="23513">MKKIIDHFKKVDPVLHSAMLKIGFLERVEVRNPGEYFKSLCGEIVGQQLSGKAADTIFGRFQKLFPRKKITPEAVMKIPDKKMREAGMSWSKVAFIKDLAQKVISRELQFEKLKELSDEMVLQEVMKVKGIGPWTAEMFLMFTLQREDVFSHGDLGLRKAIKKLYRFKKDPTKKQIEKIVERWTPYKTYASRILWKSLEID</sequence>
<evidence type="ECO:0000259" key="6">
    <source>
        <dbReference type="SMART" id="SM00478"/>
    </source>
</evidence>
<keyword evidence="5" id="KW-0234">DNA repair</keyword>
<evidence type="ECO:0000256" key="2">
    <source>
        <dbReference type="ARBA" id="ARBA00010817"/>
    </source>
</evidence>
<dbReference type="SMART" id="SM00478">
    <property type="entry name" value="ENDO3c"/>
    <property type="match status" value="1"/>
</dbReference>
<name>A0A1F7GRM5_9BACT</name>
<dbReference type="GO" id="GO:0032131">
    <property type="term" value="F:alkylated DNA binding"/>
    <property type="evidence" value="ECO:0007669"/>
    <property type="project" value="TreeGrafter"/>
</dbReference>
<dbReference type="GO" id="GO:0006307">
    <property type="term" value="P:DNA alkylation repair"/>
    <property type="evidence" value="ECO:0007669"/>
    <property type="project" value="TreeGrafter"/>
</dbReference>
<evidence type="ECO:0000256" key="1">
    <source>
        <dbReference type="ARBA" id="ARBA00000086"/>
    </source>
</evidence>
<keyword evidence="4" id="KW-0227">DNA damage</keyword>
<comment type="caution">
    <text evidence="7">The sequence shown here is derived from an EMBL/GenBank/DDBJ whole genome shotgun (WGS) entry which is preliminary data.</text>
</comment>
<evidence type="ECO:0000313" key="7">
    <source>
        <dbReference type="EMBL" id="OGK21678.1"/>
    </source>
</evidence>
<dbReference type="GO" id="GO:0043916">
    <property type="term" value="F:DNA-7-methylguanine glycosylase activity"/>
    <property type="evidence" value="ECO:0007669"/>
    <property type="project" value="TreeGrafter"/>
</dbReference>
<dbReference type="Gene3D" id="1.10.1670.40">
    <property type="match status" value="1"/>
</dbReference>
<dbReference type="InterPro" id="IPR051912">
    <property type="entry name" value="Alkylbase_DNA_Glycosylase/TA"/>
</dbReference>
<dbReference type="EMBL" id="MFZI01000013">
    <property type="protein sequence ID" value="OGK21678.1"/>
    <property type="molecule type" value="Genomic_DNA"/>
</dbReference>
<dbReference type="EC" id="3.2.2.21" evidence="3"/>
<protein>
    <recommendedName>
        <fullName evidence="3">DNA-3-methyladenine glycosylase II</fullName>
        <ecNumber evidence="3">3.2.2.21</ecNumber>
    </recommendedName>
</protein>
<gene>
    <name evidence="7" type="ORF">A2866_04400</name>
</gene>
<dbReference type="GO" id="GO:0008725">
    <property type="term" value="F:DNA-3-methyladenine glycosylase activity"/>
    <property type="evidence" value="ECO:0007669"/>
    <property type="project" value="TreeGrafter"/>
</dbReference>
<dbReference type="FunFam" id="1.10.340.30:FF:000004">
    <property type="entry name" value="DNA-3-methyladenine glycosylase II"/>
    <property type="match status" value="1"/>
</dbReference>
<accession>A0A1F7GRM5</accession>
<evidence type="ECO:0000256" key="3">
    <source>
        <dbReference type="ARBA" id="ARBA00012000"/>
    </source>
</evidence>
<feature type="domain" description="HhH-GPD" evidence="6">
    <location>
        <begin position="45"/>
        <end position="199"/>
    </location>
</feature>
<dbReference type="SUPFAM" id="SSF48150">
    <property type="entry name" value="DNA-glycosylase"/>
    <property type="match status" value="1"/>
</dbReference>
<dbReference type="PANTHER" id="PTHR43003:SF5">
    <property type="entry name" value="DNA-3-METHYLADENINE GLYCOSYLASE"/>
    <property type="match status" value="1"/>
</dbReference>
<evidence type="ECO:0000256" key="4">
    <source>
        <dbReference type="ARBA" id="ARBA00022763"/>
    </source>
</evidence>
<dbReference type="Pfam" id="PF00730">
    <property type="entry name" value="HhH-GPD"/>
    <property type="match status" value="1"/>
</dbReference>
<dbReference type="Proteomes" id="UP000177026">
    <property type="component" value="Unassembled WGS sequence"/>
</dbReference>
<comment type="similarity">
    <text evidence="2">Belongs to the alkylbase DNA glycosidase AlkA family.</text>
</comment>
<dbReference type="InterPro" id="IPR003265">
    <property type="entry name" value="HhH-GPD_domain"/>
</dbReference>
<evidence type="ECO:0000313" key="8">
    <source>
        <dbReference type="Proteomes" id="UP000177026"/>
    </source>
</evidence>
<dbReference type="PANTHER" id="PTHR43003">
    <property type="entry name" value="DNA-3-METHYLADENINE GLYCOSYLASE"/>
    <property type="match status" value="1"/>
</dbReference>
<comment type="catalytic activity">
    <reaction evidence="1">
        <text>Hydrolysis of alkylated DNA, releasing 3-methyladenine, 3-methylguanine, 7-methylguanine and 7-methyladenine.</text>
        <dbReference type="EC" id="3.2.2.21"/>
    </reaction>
</comment>
<dbReference type="Gene3D" id="1.10.340.30">
    <property type="entry name" value="Hypothetical protein, domain 2"/>
    <property type="match status" value="1"/>
</dbReference>
<proteinExistence type="inferred from homology"/>
<reference evidence="7 8" key="1">
    <citation type="journal article" date="2016" name="Nat. Commun.">
        <title>Thousands of microbial genomes shed light on interconnected biogeochemical processes in an aquifer system.</title>
        <authorList>
            <person name="Anantharaman K."/>
            <person name="Brown C.T."/>
            <person name="Hug L.A."/>
            <person name="Sharon I."/>
            <person name="Castelle C.J."/>
            <person name="Probst A.J."/>
            <person name="Thomas B.C."/>
            <person name="Singh A."/>
            <person name="Wilkins M.J."/>
            <person name="Karaoz U."/>
            <person name="Brodie E.L."/>
            <person name="Williams K.H."/>
            <person name="Hubbard S.S."/>
            <person name="Banfield J.F."/>
        </authorList>
    </citation>
    <scope>NUCLEOTIDE SEQUENCE [LARGE SCALE GENOMIC DNA]</scope>
</reference>
<dbReference type="GO" id="GO:0006285">
    <property type="term" value="P:base-excision repair, AP site formation"/>
    <property type="evidence" value="ECO:0007669"/>
    <property type="project" value="TreeGrafter"/>
</dbReference>
<dbReference type="CDD" id="cd00056">
    <property type="entry name" value="ENDO3c"/>
    <property type="match status" value="1"/>
</dbReference>